<proteinExistence type="predicted"/>
<organism evidence="2 3">
    <name type="scientific">Rhodofomes roseus</name>
    <dbReference type="NCBI Taxonomy" id="34475"/>
    <lineage>
        <taxon>Eukaryota</taxon>
        <taxon>Fungi</taxon>
        <taxon>Dikarya</taxon>
        <taxon>Basidiomycota</taxon>
        <taxon>Agaricomycotina</taxon>
        <taxon>Agaricomycetes</taxon>
        <taxon>Polyporales</taxon>
        <taxon>Rhodofomes</taxon>
    </lineage>
</organism>
<feature type="region of interest" description="Disordered" evidence="1">
    <location>
        <begin position="70"/>
        <end position="90"/>
    </location>
</feature>
<protein>
    <recommendedName>
        <fullName evidence="4">WD40 repeat protein</fullName>
    </recommendedName>
</protein>
<evidence type="ECO:0000313" key="2">
    <source>
        <dbReference type="EMBL" id="TFY50825.1"/>
    </source>
</evidence>
<evidence type="ECO:0008006" key="4">
    <source>
        <dbReference type="Google" id="ProtNLM"/>
    </source>
</evidence>
<sequence length="363" mass="39409">MPQTHPIRTADVQGPRRPHALPERLARRPAHPHPRPRTAAPRLARASLDTLSAIELEELTFRALALRRNWTSSHPRSTRSAELVPPNIPPGARPRNLAVHYLPGREGRYLLTITLYDQPAAPRKYVVHCWDIGEEAGEPKVVAALRCTDLTGATVNTDPSHPGILAITRRGPSDDVTTSIFSVDFRARNVGAAFIPLQEFASFRFPLALEGSVFAASGPDNIVRVFDVEAGYVRAALRVPREYDDPTLRNEAYESGPAQAGDHGQRIAGKVLASAGAELDRDKPSSTGEVDVAGQGGEEVGAGADSVSPGWYSEERVQTMVFHMQEEDDGWNKLAMDEDEGRIAVGTVSGQVHLFDYAPAAGL</sequence>
<feature type="compositionally biased region" description="Polar residues" evidence="1">
    <location>
        <begin position="70"/>
        <end position="80"/>
    </location>
</feature>
<name>A0A4Y9XL93_9APHY</name>
<feature type="region of interest" description="Disordered" evidence="1">
    <location>
        <begin position="1"/>
        <end position="43"/>
    </location>
</feature>
<accession>A0A4Y9XL93</accession>
<dbReference type="EMBL" id="SEKV01001360">
    <property type="protein sequence ID" value="TFY50825.1"/>
    <property type="molecule type" value="Genomic_DNA"/>
</dbReference>
<feature type="region of interest" description="Disordered" evidence="1">
    <location>
        <begin position="278"/>
        <end position="309"/>
    </location>
</feature>
<comment type="caution">
    <text evidence="2">The sequence shown here is derived from an EMBL/GenBank/DDBJ whole genome shotgun (WGS) entry which is preliminary data.</text>
</comment>
<reference evidence="2 3" key="1">
    <citation type="submission" date="2019-01" db="EMBL/GenBank/DDBJ databases">
        <title>Genome sequencing of the rare red list fungi Fomitopsis rosea.</title>
        <authorList>
            <person name="Buettner E."/>
            <person name="Kellner H."/>
        </authorList>
    </citation>
    <scope>NUCLEOTIDE SEQUENCE [LARGE SCALE GENOMIC DNA]</scope>
    <source>
        <strain evidence="2 3">DSM 105464</strain>
    </source>
</reference>
<dbReference type="AlphaFoldDB" id="A0A4Y9XL93"/>
<gene>
    <name evidence="2" type="ORF">EVJ58_g10872</name>
</gene>
<dbReference type="Proteomes" id="UP000298390">
    <property type="component" value="Unassembled WGS sequence"/>
</dbReference>
<feature type="compositionally biased region" description="Basic residues" evidence="1">
    <location>
        <begin position="27"/>
        <end position="36"/>
    </location>
</feature>
<evidence type="ECO:0000256" key="1">
    <source>
        <dbReference type="SAM" id="MobiDB-lite"/>
    </source>
</evidence>
<evidence type="ECO:0000313" key="3">
    <source>
        <dbReference type="Proteomes" id="UP000298390"/>
    </source>
</evidence>
<dbReference type="STRING" id="34475.A0A4Y9XL93"/>
<dbReference type="InterPro" id="IPR011044">
    <property type="entry name" value="Quino_amine_DH_bsu"/>
</dbReference>
<dbReference type="SUPFAM" id="SSF50969">
    <property type="entry name" value="YVTN repeat-like/Quinoprotein amine dehydrogenase"/>
    <property type="match status" value="1"/>
</dbReference>